<evidence type="ECO:0000259" key="6">
    <source>
        <dbReference type="Pfam" id="PF00082"/>
    </source>
</evidence>
<dbReference type="PROSITE" id="PS51892">
    <property type="entry name" value="SUBTILASE"/>
    <property type="match status" value="1"/>
</dbReference>
<evidence type="ECO:0000256" key="3">
    <source>
        <dbReference type="ARBA" id="ARBA00022801"/>
    </source>
</evidence>
<comment type="similarity">
    <text evidence="1 5">Belongs to the peptidase S8 family.</text>
</comment>
<feature type="active site" description="Charge relay system" evidence="5">
    <location>
        <position position="265"/>
    </location>
</feature>
<dbReference type="InterPro" id="IPR036852">
    <property type="entry name" value="Peptidase_S8/S53_dom_sf"/>
</dbReference>
<feature type="active site" description="Charge relay system" evidence="5">
    <location>
        <position position="377"/>
    </location>
</feature>
<protein>
    <recommendedName>
        <fullName evidence="6">Peptidase S8/S53 domain-containing protein</fullName>
    </recommendedName>
</protein>
<comment type="caution">
    <text evidence="7">The sequence shown here is derived from an EMBL/GenBank/DDBJ whole genome shotgun (WGS) entry which is preliminary data.</text>
</comment>
<dbReference type="InterPro" id="IPR000209">
    <property type="entry name" value="Peptidase_S8/S53_dom"/>
</dbReference>
<dbReference type="PANTHER" id="PTHR43806">
    <property type="entry name" value="PEPTIDASE S8"/>
    <property type="match status" value="1"/>
</dbReference>
<dbReference type="InterPro" id="IPR050131">
    <property type="entry name" value="Peptidase_S8_subtilisin-like"/>
</dbReference>
<dbReference type="AlphaFoldDB" id="A0A0S8GLY5"/>
<dbReference type="EMBL" id="LJUO01000011">
    <property type="protein sequence ID" value="KPK73307.1"/>
    <property type="molecule type" value="Genomic_DNA"/>
</dbReference>
<reference evidence="7 8" key="1">
    <citation type="journal article" date="2015" name="Microbiome">
        <title>Genomic resolution of linkages in carbon, nitrogen, and sulfur cycling among widespread estuary sediment bacteria.</title>
        <authorList>
            <person name="Baker B.J."/>
            <person name="Lazar C.S."/>
            <person name="Teske A.P."/>
            <person name="Dick G.J."/>
        </authorList>
    </citation>
    <scope>NUCLEOTIDE SEQUENCE [LARGE SCALE GENOMIC DNA]</scope>
    <source>
        <strain evidence="7">SM23_60</strain>
    </source>
</reference>
<name>A0A0S8GLY5_UNCW3</name>
<evidence type="ECO:0000256" key="5">
    <source>
        <dbReference type="PROSITE-ProRule" id="PRU01240"/>
    </source>
</evidence>
<dbReference type="Gene3D" id="3.40.50.200">
    <property type="entry name" value="Peptidase S8/S53 domain"/>
    <property type="match status" value="1"/>
</dbReference>
<feature type="domain" description="Peptidase S8/S53" evidence="6">
    <location>
        <begin position="259"/>
        <end position="602"/>
    </location>
</feature>
<dbReference type="PANTHER" id="PTHR43806:SF11">
    <property type="entry name" value="CEREVISIN-RELATED"/>
    <property type="match status" value="1"/>
</dbReference>
<dbReference type="PATRIC" id="fig|1703780.3.peg.691"/>
<keyword evidence="2 5" id="KW-0645">Protease</keyword>
<keyword evidence="3 5" id="KW-0378">Hydrolase</keyword>
<evidence type="ECO:0000256" key="4">
    <source>
        <dbReference type="ARBA" id="ARBA00022825"/>
    </source>
</evidence>
<evidence type="ECO:0000256" key="2">
    <source>
        <dbReference type="ARBA" id="ARBA00022670"/>
    </source>
</evidence>
<dbReference type="GO" id="GO:0006508">
    <property type="term" value="P:proteolysis"/>
    <property type="evidence" value="ECO:0007669"/>
    <property type="project" value="UniProtKB-KW"/>
</dbReference>
<gene>
    <name evidence="7" type="ORF">AMJ87_01930</name>
</gene>
<accession>A0A0S8GLY5</accession>
<evidence type="ECO:0000313" key="8">
    <source>
        <dbReference type="Proteomes" id="UP000051096"/>
    </source>
</evidence>
<keyword evidence="4 5" id="KW-0720">Serine protease</keyword>
<evidence type="ECO:0000313" key="7">
    <source>
        <dbReference type="EMBL" id="KPK73307.1"/>
    </source>
</evidence>
<dbReference type="Proteomes" id="UP000051096">
    <property type="component" value="Unassembled WGS sequence"/>
</dbReference>
<dbReference type="SUPFAM" id="SSF52743">
    <property type="entry name" value="Subtilisin-like"/>
    <property type="match status" value="1"/>
</dbReference>
<proteinExistence type="inferred from homology"/>
<dbReference type="Pfam" id="PF00082">
    <property type="entry name" value="Peptidase_S8"/>
    <property type="match status" value="1"/>
</dbReference>
<dbReference type="GO" id="GO:0004252">
    <property type="term" value="F:serine-type endopeptidase activity"/>
    <property type="evidence" value="ECO:0007669"/>
    <property type="project" value="UniProtKB-UniRule"/>
</dbReference>
<evidence type="ECO:0000256" key="1">
    <source>
        <dbReference type="ARBA" id="ARBA00011073"/>
    </source>
</evidence>
<feature type="active site" description="Charge relay system" evidence="5">
    <location>
        <position position="564"/>
    </location>
</feature>
<organism evidence="7 8">
    <name type="scientific">candidate division WOR_3 bacterium SM23_60</name>
    <dbReference type="NCBI Taxonomy" id="1703780"/>
    <lineage>
        <taxon>Bacteria</taxon>
        <taxon>Bacteria division WOR-3</taxon>
    </lineage>
</organism>
<sequence>MKRYLLFIVLSTFTVLGTVYGQPKEKITSVDDIPRFTYDVSHTITALVTSEEAFAPLAQKVRGDIEHVLATYEIEDKTTLKNFLNTLVLLDMLDENYDGALSGLDRIRELQDKPASRLMTGLITGAIISARREVGVVDEAAYREAFSQRLTAAIEERPWLVIQDEIEGYKGHMEVLSDNFLRGIIQSQLEPAVEHSGTISGEIADRVIGMRYMMSVVLPLKDEIVLVYGNYIEQNRVDKANVWDDRTVVLTDEDNCHPVIVAIWDTGVDTDVYATQLYVNTAEIENGRDDDGNSYVDDVHGIAHTLEQEKTPELLYPMGELEKRIPELHKMIKGFFDVQSAINSPEATALKQDLASIQPDEVNSFFEDMTRYALYCHGTHVTGVAVDGNPYARIMVARFTMDYRTIPDAPTIEMSQKIAQNYREVIEYFKDNGVRVVNMSWGGTLRSTEDILEVHGIGESAEERARLARQMFDIEKKAMYEAMSGAPEILFVTSAGNENDDAAFEDYYPASFDLPNILVVGAVDQAGDMTSFTSFGATVDVYANGYEVESYLPGGARLAASGTSVSSPNATNLAAKLFALEPSLSPRQVVNFIKGAADTKGDGDFLLIHPKRSVDLLTSYTE</sequence>